<accession>A0A132PCH4</accession>
<evidence type="ECO:0000313" key="1">
    <source>
        <dbReference type="EMBL" id="KWX19682.1"/>
    </source>
</evidence>
<protein>
    <submittedName>
        <fullName evidence="1">Uncharacterized protein</fullName>
    </submittedName>
</protein>
<organism evidence="1 2">
    <name type="scientific">Mycolicibacterium wolinskyi</name>
    <dbReference type="NCBI Taxonomy" id="59750"/>
    <lineage>
        <taxon>Bacteria</taxon>
        <taxon>Bacillati</taxon>
        <taxon>Actinomycetota</taxon>
        <taxon>Actinomycetes</taxon>
        <taxon>Mycobacteriales</taxon>
        <taxon>Mycobacteriaceae</taxon>
        <taxon>Mycolicibacterium</taxon>
    </lineage>
</organism>
<dbReference type="EMBL" id="LGTW01000038">
    <property type="protein sequence ID" value="KWX19682.1"/>
    <property type="molecule type" value="Genomic_DNA"/>
</dbReference>
<dbReference type="Proteomes" id="UP000070612">
    <property type="component" value="Unassembled WGS sequence"/>
</dbReference>
<keyword evidence="2" id="KW-1185">Reference proteome</keyword>
<dbReference type="PATRIC" id="fig|59750.3.peg.5285"/>
<evidence type="ECO:0000313" key="2">
    <source>
        <dbReference type="Proteomes" id="UP000070612"/>
    </source>
</evidence>
<name>A0A132PCH4_9MYCO</name>
<dbReference type="AlphaFoldDB" id="A0A132PCH4"/>
<reference evidence="1 2" key="1">
    <citation type="submission" date="2015-07" db="EMBL/GenBank/DDBJ databases">
        <title>A draft genome sequence of Mycobacterium wolinskyi.</title>
        <authorList>
            <person name="de Man T.J."/>
            <person name="Perry K.A."/>
            <person name="Coulliette A.D."/>
            <person name="Jensen B."/>
            <person name="Toney N.C."/>
            <person name="Limbago B.M."/>
            <person name="Noble-Wang J."/>
        </authorList>
    </citation>
    <scope>NUCLEOTIDE SEQUENCE [LARGE SCALE GENOMIC DNA]</scope>
    <source>
        <strain evidence="1 2">CDC_01</strain>
    </source>
</reference>
<sequence length="146" mass="16245">MQCRDVFRKHIYVVDCGQISAGLVIFDQQVAVDCVSHQLLCGADPFHLSQHQINTVAERGGELRHVGAVVESHLVRQIGYQVFPTTLQEGTFERMRRSLISRPRCVDLGRSDAYVDEESMPRHGAVVTVGLKVDHVVESSSFALEA</sequence>
<proteinExistence type="predicted"/>
<comment type="caution">
    <text evidence="1">The sequence shown here is derived from an EMBL/GenBank/DDBJ whole genome shotgun (WGS) entry which is preliminary data.</text>
</comment>
<gene>
    <name evidence="1" type="ORF">AFM11_34690</name>
</gene>